<dbReference type="Gene3D" id="2.40.10.10">
    <property type="entry name" value="Trypsin-like serine proteases"/>
    <property type="match status" value="2"/>
</dbReference>
<dbReference type="InterPro" id="IPR001940">
    <property type="entry name" value="Peptidase_S1C"/>
</dbReference>
<dbReference type="PANTHER" id="PTHR43343:SF3">
    <property type="entry name" value="PROTEASE DO-LIKE 8, CHLOROPLASTIC"/>
    <property type="match status" value="1"/>
</dbReference>
<dbReference type="EMBL" id="JAHEPS010000004">
    <property type="protein sequence ID" value="MBT1445285.1"/>
    <property type="molecule type" value="Genomic_DNA"/>
</dbReference>
<name>A0ABS5V490_9GAMM</name>
<evidence type="ECO:0000313" key="6">
    <source>
        <dbReference type="Proteomes" id="UP001195903"/>
    </source>
</evidence>
<dbReference type="Pfam" id="PF13365">
    <property type="entry name" value="Trypsin_2"/>
    <property type="match status" value="1"/>
</dbReference>
<keyword evidence="2 5" id="KW-0645">Protease</keyword>
<comment type="caution">
    <text evidence="5">The sequence shown here is derived from an EMBL/GenBank/DDBJ whole genome shotgun (WGS) entry which is preliminary data.</text>
</comment>
<evidence type="ECO:0000256" key="4">
    <source>
        <dbReference type="SAM" id="SignalP"/>
    </source>
</evidence>
<sequence length="406" mass="43182">MRLFCMALALVVCANLSGCANTRLNANKLPKGVAVSKSITLPVDVAVAYYLPKHELDTRVYLDKWNLWVEPGAALGDGARDAFGAYFGNAKLLDRQSSEQYGLLVDMDPEWEFISGKVTMTMKYKVFNGGDKPLREGSKSFSADIGYIGDNSGMYNAAMRATQLVIVDVLNSLKPSAATYPTTLAMKDANPLLLANLDKPVASGTGFYINQSGQLLTAAHVLNECLVTKVQAGDKSFNAKVDAKSTLLDLAVVSTESTSERFLPLRKGSEIFLGESVTNVGYPLQGLLAASPNLTRGNVSSLNALKGSVGQFQFSAPIQPGSSGGPVVSDGGELLGVTVATLNAAKLIESGALPQNVNFALDAKYVAKFLDANQIKYTQVEPNLKGDIRTSNDAALSTVVQMACFQ</sequence>
<feature type="chain" id="PRO_5046268058" evidence="4">
    <location>
        <begin position="21"/>
        <end position="406"/>
    </location>
</feature>
<dbReference type="GO" id="GO:0008233">
    <property type="term" value="F:peptidase activity"/>
    <property type="evidence" value="ECO:0007669"/>
    <property type="project" value="UniProtKB-KW"/>
</dbReference>
<organism evidence="5 6">
    <name type="scientific">Shewanella jiangmenensis</name>
    <dbReference type="NCBI Taxonomy" id="2837387"/>
    <lineage>
        <taxon>Bacteria</taxon>
        <taxon>Pseudomonadati</taxon>
        <taxon>Pseudomonadota</taxon>
        <taxon>Gammaproteobacteria</taxon>
        <taxon>Alteromonadales</taxon>
        <taxon>Shewanellaceae</taxon>
        <taxon>Shewanella</taxon>
    </lineage>
</organism>
<reference evidence="5 6" key="1">
    <citation type="submission" date="2021-05" db="EMBL/GenBank/DDBJ databases">
        <title>Shewanella sp. JM162201.</title>
        <authorList>
            <person name="Xu S."/>
            <person name="Li A."/>
        </authorList>
    </citation>
    <scope>NUCLEOTIDE SEQUENCE [LARGE SCALE GENOMIC DNA]</scope>
    <source>
        <strain evidence="5 6">JM162201</strain>
    </source>
</reference>
<dbReference type="PRINTS" id="PR00834">
    <property type="entry name" value="PROTEASES2C"/>
</dbReference>
<dbReference type="InterPro" id="IPR009003">
    <property type="entry name" value="Peptidase_S1_PA"/>
</dbReference>
<dbReference type="InterPro" id="IPR043504">
    <property type="entry name" value="Peptidase_S1_PA_chymotrypsin"/>
</dbReference>
<dbReference type="RefSeq" id="WP_214507484.1">
    <property type="nucleotide sequence ID" value="NZ_JAHEPS010000004.1"/>
</dbReference>
<dbReference type="GO" id="GO:0006508">
    <property type="term" value="P:proteolysis"/>
    <property type="evidence" value="ECO:0007669"/>
    <property type="project" value="UniProtKB-KW"/>
</dbReference>
<evidence type="ECO:0000256" key="3">
    <source>
        <dbReference type="ARBA" id="ARBA00022801"/>
    </source>
</evidence>
<evidence type="ECO:0000256" key="2">
    <source>
        <dbReference type="ARBA" id="ARBA00022670"/>
    </source>
</evidence>
<keyword evidence="4" id="KW-0732">Signal</keyword>
<dbReference type="InterPro" id="IPR051201">
    <property type="entry name" value="Chloro_Bact_Ser_Proteases"/>
</dbReference>
<dbReference type="SUPFAM" id="SSF50494">
    <property type="entry name" value="Trypsin-like serine proteases"/>
    <property type="match status" value="1"/>
</dbReference>
<keyword evidence="6" id="KW-1185">Reference proteome</keyword>
<evidence type="ECO:0000256" key="1">
    <source>
        <dbReference type="ARBA" id="ARBA00010541"/>
    </source>
</evidence>
<proteinExistence type="inferred from homology"/>
<protein>
    <submittedName>
        <fullName evidence="5">S1C family serine protease</fullName>
    </submittedName>
</protein>
<keyword evidence="3" id="KW-0378">Hydrolase</keyword>
<comment type="similarity">
    <text evidence="1">Belongs to the peptidase S1C family.</text>
</comment>
<dbReference type="Proteomes" id="UP001195903">
    <property type="component" value="Unassembled WGS sequence"/>
</dbReference>
<accession>A0ABS5V490</accession>
<dbReference type="PANTHER" id="PTHR43343">
    <property type="entry name" value="PEPTIDASE S12"/>
    <property type="match status" value="1"/>
</dbReference>
<evidence type="ECO:0000313" key="5">
    <source>
        <dbReference type="EMBL" id="MBT1445285.1"/>
    </source>
</evidence>
<feature type="signal peptide" evidence="4">
    <location>
        <begin position="1"/>
        <end position="20"/>
    </location>
</feature>
<gene>
    <name evidence="5" type="ORF">KJI95_12205</name>
</gene>